<evidence type="ECO:0000313" key="3">
    <source>
        <dbReference type="EMBL" id="MDM0042991.1"/>
    </source>
</evidence>
<keyword evidence="4" id="KW-1185">Reference proteome</keyword>
<dbReference type="EMBL" id="JASZYV010000001">
    <property type="protein sequence ID" value="MDM0042991.1"/>
    <property type="molecule type" value="Genomic_DNA"/>
</dbReference>
<comment type="similarity">
    <text evidence="1">Belongs to the AHA1 family.</text>
</comment>
<evidence type="ECO:0000313" key="4">
    <source>
        <dbReference type="Proteomes" id="UP001174908"/>
    </source>
</evidence>
<evidence type="ECO:0000259" key="2">
    <source>
        <dbReference type="Pfam" id="PF08327"/>
    </source>
</evidence>
<dbReference type="SUPFAM" id="SSF55961">
    <property type="entry name" value="Bet v1-like"/>
    <property type="match status" value="1"/>
</dbReference>
<accession>A0ABT7N4X3</accession>
<dbReference type="Gene3D" id="3.30.530.20">
    <property type="match status" value="1"/>
</dbReference>
<organism evidence="3 4">
    <name type="scientific">Variovorax dokdonensis</name>
    <dbReference type="NCBI Taxonomy" id="344883"/>
    <lineage>
        <taxon>Bacteria</taxon>
        <taxon>Pseudomonadati</taxon>
        <taxon>Pseudomonadota</taxon>
        <taxon>Betaproteobacteria</taxon>
        <taxon>Burkholderiales</taxon>
        <taxon>Comamonadaceae</taxon>
        <taxon>Variovorax</taxon>
    </lineage>
</organism>
<dbReference type="InterPro" id="IPR013538">
    <property type="entry name" value="ASHA1/2-like_C"/>
</dbReference>
<name>A0ABT7N4X3_9BURK</name>
<dbReference type="RefSeq" id="WP_286659575.1">
    <property type="nucleotide sequence ID" value="NZ_JASZYV010000001.1"/>
</dbReference>
<sequence>MSSTLNPALDLEIVRVLRAPRALVWKAWSDPDHLKQWWCPKPWTTEVRAFDFRTGGAFHTFMRGPDGGESDNPGVFLEVTPMSRIVTTSSLGAGWRPQESWLPMTAFITMEDEGGSTRYTARVLHRDEASRKRHEEMGFYEGWGTCMSQLEAYAAAL</sequence>
<dbReference type="Pfam" id="PF08327">
    <property type="entry name" value="AHSA1"/>
    <property type="match status" value="1"/>
</dbReference>
<feature type="domain" description="Activator of Hsp90 ATPase homologue 1/2-like C-terminal" evidence="2">
    <location>
        <begin position="18"/>
        <end position="154"/>
    </location>
</feature>
<dbReference type="InterPro" id="IPR023393">
    <property type="entry name" value="START-like_dom_sf"/>
</dbReference>
<protein>
    <submittedName>
        <fullName evidence="3">SRPBCC family protein</fullName>
    </submittedName>
</protein>
<dbReference type="Proteomes" id="UP001174908">
    <property type="component" value="Unassembled WGS sequence"/>
</dbReference>
<evidence type="ECO:0000256" key="1">
    <source>
        <dbReference type="ARBA" id="ARBA00006817"/>
    </source>
</evidence>
<comment type="caution">
    <text evidence="3">The sequence shown here is derived from an EMBL/GenBank/DDBJ whole genome shotgun (WGS) entry which is preliminary data.</text>
</comment>
<reference evidence="3" key="1">
    <citation type="submission" date="2023-06" db="EMBL/GenBank/DDBJ databases">
        <authorList>
            <person name="Jiang Y."/>
            <person name="Liu Q."/>
        </authorList>
    </citation>
    <scope>NUCLEOTIDE SEQUENCE</scope>
    <source>
        <strain evidence="3">CGMCC 1.12089</strain>
    </source>
</reference>
<dbReference type="CDD" id="cd08896">
    <property type="entry name" value="SRPBCC_CalC_Aha1-like_3"/>
    <property type="match status" value="1"/>
</dbReference>
<gene>
    <name evidence="3" type="ORF">QTH91_00715</name>
</gene>
<proteinExistence type="inferred from homology"/>